<dbReference type="InterPro" id="IPR013094">
    <property type="entry name" value="AB_hydrolase_3"/>
</dbReference>
<dbReference type="Pfam" id="PF07859">
    <property type="entry name" value="Abhydrolase_3"/>
    <property type="match status" value="1"/>
</dbReference>
<comment type="similarity">
    <text evidence="1">Belongs to the 'GDXG' lipolytic enzyme family.</text>
</comment>
<evidence type="ECO:0000313" key="3">
    <source>
        <dbReference type="EMBL" id="UXL73239.1"/>
    </source>
</evidence>
<dbReference type="GO" id="GO:0016787">
    <property type="term" value="F:hydrolase activity"/>
    <property type="evidence" value="ECO:0007669"/>
    <property type="project" value="InterPro"/>
</dbReference>
<dbReference type="Gene3D" id="3.40.50.1820">
    <property type="entry name" value="alpha/beta hydrolase"/>
    <property type="match status" value="1"/>
</dbReference>
<feature type="domain" description="Alpha/beta hydrolase fold-3" evidence="2">
    <location>
        <begin position="120"/>
        <end position="339"/>
    </location>
</feature>
<protein>
    <submittedName>
        <fullName evidence="3">Carboxylesterase</fullName>
    </submittedName>
</protein>
<organism evidence="3">
    <name type="scientific">Jasminum sambac</name>
    <dbReference type="NCBI Taxonomy" id="660624"/>
    <lineage>
        <taxon>Eukaryota</taxon>
        <taxon>Viridiplantae</taxon>
        <taxon>Streptophyta</taxon>
        <taxon>Embryophyta</taxon>
        <taxon>Tracheophyta</taxon>
        <taxon>Spermatophyta</taxon>
        <taxon>Magnoliopsida</taxon>
        <taxon>eudicotyledons</taxon>
        <taxon>Gunneridae</taxon>
        <taxon>Pentapetalae</taxon>
        <taxon>asterids</taxon>
        <taxon>lamiids</taxon>
        <taxon>Lamiales</taxon>
        <taxon>Oleaceae</taxon>
        <taxon>Jasmineae</taxon>
        <taxon>Jasminum</taxon>
    </lineage>
</organism>
<dbReference type="InterPro" id="IPR050466">
    <property type="entry name" value="Carboxylest/Gibb_receptor"/>
</dbReference>
<evidence type="ECO:0000259" key="2">
    <source>
        <dbReference type="Pfam" id="PF07859"/>
    </source>
</evidence>
<dbReference type="AlphaFoldDB" id="A0A977WKI4"/>
<dbReference type="InterPro" id="IPR029058">
    <property type="entry name" value="AB_hydrolase_fold"/>
</dbReference>
<reference evidence="3" key="2">
    <citation type="submission" date="2021-10" db="EMBL/GenBank/DDBJ databases">
        <authorList>
            <person name="Zhang H."/>
        </authorList>
    </citation>
    <scope>NUCLEOTIDE SEQUENCE</scope>
</reference>
<dbReference type="EMBL" id="OK662981">
    <property type="protein sequence ID" value="UXL73239.1"/>
    <property type="molecule type" value="mRNA"/>
</dbReference>
<reference evidence="3" key="1">
    <citation type="journal article" date="2021" name="Planta">
        <title>Role of gibberellin and its three GID1 receptors in Jasminum sambac stem elongation and flowering.</title>
        <authorList>
            <person name="Zhang H."/>
            <person name="Wang W."/>
            <person name="Huang J."/>
            <person name="Wang Y."/>
            <person name="Hu L."/>
            <person name="Yuan Y."/>
            <person name="Lyu M."/>
            <person name="Wu B."/>
        </authorList>
    </citation>
    <scope>NUCLEOTIDE SEQUENCE</scope>
</reference>
<dbReference type="SUPFAM" id="SSF53474">
    <property type="entry name" value="alpha/beta-Hydrolases"/>
    <property type="match status" value="1"/>
</dbReference>
<name>A0A977WKI4_9LAMI</name>
<accession>A0A977WKI4</accession>
<proteinExistence type="evidence at transcript level"/>
<gene>
    <name evidence="3" type="primary">CXE5</name>
</gene>
<dbReference type="PANTHER" id="PTHR23024">
    <property type="entry name" value="ARYLACETAMIDE DEACETYLASE"/>
    <property type="match status" value="1"/>
</dbReference>
<dbReference type="PANTHER" id="PTHR23024:SF24">
    <property type="entry name" value="ALPHA_BETA HYDROLASE FOLD-3 DOMAIN-CONTAINING PROTEIN"/>
    <property type="match status" value="1"/>
</dbReference>
<sequence length="363" mass="41207">MSAFAFSPTLLKEGCSIYIHCYLYTLSYLPLPLMASSPVLPWRTRIQLSVLSTFTDASRRKDGTVNRRFLRFFEAGIKTPANPNPINGVKTSDVTIDSSRNLWFRLFVPTESGDDHLPVVVFFHGGGFVYLGPDFKSYDVVCRRFARRFPAIVISVNYRLAPEHRYPAQYEDGFDVLKFLDGDKSVLPENADLSRCFLGGDSAGGNLAHHVAKRACQFKLNCIKVKGIMAIQPFFGGEERTKAETELAKVDVLVSVSRTDWMWKAFMPKGEGMDRDHEVINVSGKNAADISQLEFPATLVVVAGFDSLKDWQKRYYEWLKQNGKEAYLVEYPNMFHAFYVFPELPESGHLISQLEDFIHKHCD</sequence>
<evidence type="ECO:0000256" key="1">
    <source>
        <dbReference type="ARBA" id="ARBA00010515"/>
    </source>
</evidence>